<dbReference type="STRING" id="1408157.A0A1J7J585"/>
<keyword evidence="3" id="KW-0560">Oxidoreductase</keyword>
<keyword evidence="6" id="KW-1185">Reference proteome</keyword>
<dbReference type="Proteomes" id="UP000182658">
    <property type="component" value="Unassembled WGS sequence"/>
</dbReference>
<dbReference type="PANTHER" id="PTHR47706:SF4">
    <property type="entry name" value="NMRA-LIKE DOMAIN-CONTAINING PROTEIN"/>
    <property type="match status" value="1"/>
</dbReference>
<reference evidence="5 6" key="1">
    <citation type="submission" date="2016-10" db="EMBL/GenBank/DDBJ databases">
        <title>Draft genome sequence of Coniochaeta ligniaria NRRL30616, a lignocellulolytic fungus for bioabatement of inhibitors in plant biomass hydrolysates.</title>
        <authorList>
            <consortium name="DOE Joint Genome Institute"/>
            <person name="Jimenez D.J."/>
            <person name="Hector R.E."/>
            <person name="Riley R."/>
            <person name="Sun H."/>
            <person name="Grigoriev I.V."/>
            <person name="Van Elsas J.D."/>
            <person name="Nichols N.N."/>
        </authorList>
    </citation>
    <scope>NUCLEOTIDE SEQUENCE [LARGE SCALE GENOMIC DNA]</scope>
    <source>
        <strain evidence="5 6">NRRL 30616</strain>
    </source>
</reference>
<dbReference type="EMBL" id="KV875093">
    <property type="protein sequence ID" value="OIW34605.1"/>
    <property type="molecule type" value="Genomic_DNA"/>
</dbReference>
<comment type="similarity">
    <text evidence="1">Belongs to the NmrA-type oxidoreductase family. Isoflavone reductase subfamily.</text>
</comment>
<dbReference type="InterPro" id="IPR036291">
    <property type="entry name" value="NAD(P)-bd_dom_sf"/>
</dbReference>
<feature type="domain" description="NmrA-like" evidence="4">
    <location>
        <begin position="3"/>
        <end position="247"/>
    </location>
</feature>
<dbReference type="InterPro" id="IPR008030">
    <property type="entry name" value="NmrA-like"/>
</dbReference>
<dbReference type="InterPro" id="IPR051609">
    <property type="entry name" value="NmrA/Isoflavone_reductase-like"/>
</dbReference>
<dbReference type="Gene3D" id="3.40.50.720">
    <property type="entry name" value="NAD(P)-binding Rossmann-like Domain"/>
    <property type="match status" value="1"/>
</dbReference>
<name>A0A1J7J585_9PEZI</name>
<dbReference type="PANTHER" id="PTHR47706">
    <property type="entry name" value="NMRA-LIKE FAMILY PROTEIN"/>
    <property type="match status" value="1"/>
</dbReference>
<evidence type="ECO:0000313" key="5">
    <source>
        <dbReference type="EMBL" id="OIW34605.1"/>
    </source>
</evidence>
<dbReference type="GO" id="GO:0016491">
    <property type="term" value="F:oxidoreductase activity"/>
    <property type="evidence" value="ECO:0007669"/>
    <property type="project" value="UniProtKB-KW"/>
</dbReference>
<protein>
    <submittedName>
        <fullName evidence="5">NAD(P)-binding protein</fullName>
    </submittedName>
</protein>
<dbReference type="Gene3D" id="3.90.25.10">
    <property type="entry name" value="UDP-galactose 4-epimerase, domain 1"/>
    <property type="match status" value="1"/>
</dbReference>
<evidence type="ECO:0000256" key="2">
    <source>
        <dbReference type="ARBA" id="ARBA00022857"/>
    </source>
</evidence>
<dbReference type="OrthoDB" id="10000533at2759"/>
<dbReference type="InParanoid" id="A0A1J7J585"/>
<organism evidence="5 6">
    <name type="scientific">Coniochaeta ligniaria NRRL 30616</name>
    <dbReference type="NCBI Taxonomy" id="1408157"/>
    <lineage>
        <taxon>Eukaryota</taxon>
        <taxon>Fungi</taxon>
        <taxon>Dikarya</taxon>
        <taxon>Ascomycota</taxon>
        <taxon>Pezizomycotina</taxon>
        <taxon>Sordariomycetes</taxon>
        <taxon>Sordariomycetidae</taxon>
        <taxon>Coniochaetales</taxon>
        <taxon>Coniochaetaceae</taxon>
        <taxon>Coniochaeta</taxon>
    </lineage>
</organism>
<evidence type="ECO:0000256" key="3">
    <source>
        <dbReference type="ARBA" id="ARBA00023002"/>
    </source>
</evidence>
<dbReference type="SUPFAM" id="SSF51735">
    <property type="entry name" value="NAD(P)-binding Rossmann-fold domains"/>
    <property type="match status" value="1"/>
</dbReference>
<dbReference type="Pfam" id="PF05368">
    <property type="entry name" value="NmrA"/>
    <property type="match status" value="1"/>
</dbReference>
<gene>
    <name evidence="5" type="ORF">CONLIGDRAFT_709920</name>
</gene>
<sequence length="321" mass="35417">MVKVAIAGGSGQVAREVIDALLAADKHEITILSRNEPSSKCVISPGLHWRVVDYNDKNALAVALRGTHTLLSFVQPLSETGYQSQKNLIDASIVAQVTRFAPSEWGAAGTVNMPWWVVKEQIRQYLKKVNENGRVLEYTLFQPGLFLDYLASPYQTAKYVAPLDTTFDFQNRRAFVVDGHADAVMTFTTAADLAAVVARAVGYNDGEWSEVSGIRGNRVTVSRVIEIGERVRGSSFAIDKVKLEDLEAGSLQTSWTMEKPKKHQAVSDEEAVALFKTVTIGMLLSSVKGAWDVSDEVNQLFPDYKFEEIETFLARAWGGKP</sequence>
<evidence type="ECO:0000259" key="4">
    <source>
        <dbReference type="Pfam" id="PF05368"/>
    </source>
</evidence>
<proteinExistence type="inferred from homology"/>
<evidence type="ECO:0000256" key="1">
    <source>
        <dbReference type="ARBA" id="ARBA00005725"/>
    </source>
</evidence>
<keyword evidence="2" id="KW-0521">NADP</keyword>
<evidence type="ECO:0000313" key="6">
    <source>
        <dbReference type="Proteomes" id="UP000182658"/>
    </source>
</evidence>
<dbReference type="AlphaFoldDB" id="A0A1J7J585"/>
<accession>A0A1J7J585</accession>